<comment type="subcellular location">
    <subcellularLocation>
        <location evidence="1">Membrane</location>
        <topology evidence="1">Multi-pass membrane protein</topology>
    </subcellularLocation>
</comment>
<evidence type="ECO:0000256" key="2">
    <source>
        <dbReference type="ARBA" id="ARBA00022692"/>
    </source>
</evidence>
<dbReference type="OMA" id="MIVHISA"/>
<dbReference type="PROSITE" id="PS50850">
    <property type="entry name" value="MFS"/>
    <property type="match status" value="1"/>
</dbReference>
<evidence type="ECO:0000256" key="5">
    <source>
        <dbReference type="SAM" id="MobiDB-lite"/>
    </source>
</evidence>
<dbReference type="GeneTree" id="ENSGT00940000154607"/>
<dbReference type="Pfam" id="PF00083">
    <property type="entry name" value="Sugar_tr"/>
    <property type="match status" value="1"/>
</dbReference>
<keyword evidence="3 6" id="KW-1133">Transmembrane helix</keyword>
<feature type="transmembrane region" description="Helical" evidence="6">
    <location>
        <begin position="215"/>
        <end position="239"/>
    </location>
</feature>
<protein>
    <submittedName>
        <fullName evidence="8">Solute carrier family 22 member 13a</fullName>
    </submittedName>
</protein>
<dbReference type="InterPro" id="IPR036259">
    <property type="entry name" value="MFS_trans_sf"/>
</dbReference>
<evidence type="ECO:0000259" key="7">
    <source>
        <dbReference type="PROSITE" id="PS50850"/>
    </source>
</evidence>
<dbReference type="InParanoid" id="A0A671Y8C8"/>
<dbReference type="AlphaFoldDB" id="A0A671Y8C8"/>
<keyword evidence="2 6" id="KW-0812">Transmembrane</keyword>
<dbReference type="Gene3D" id="1.20.1250.20">
    <property type="entry name" value="MFS general substrate transporter like domains"/>
    <property type="match status" value="1"/>
</dbReference>
<reference evidence="8" key="2">
    <citation type="submission" date="2025-08" db="UniProtKB">
        <authorList>
            <consortium name="Ensembl"/>
        </authorList>
    </citation>
    <scope>IDENTIFICATION</scope>
</reference>
<evidence type="ECO:0000256" key="4">
    <source>
        <dbReference type="ARBA" id="ARBA00023136"/>
    </source>
</evidence>
<gene>
    <name evidence="8" type="primary">slc22a13a</name>
</gene>
<name>A0A671Y8C8_SPAAU</name>
<evidence type="ECO:0000256" key="3">
    <source>
        <dbReference type="ARBA" id="ARBA00022989"/>
    </source>
</evidence>
<dbReference type="InterPro" id="IPR005828">
    <property type="entry name" value="MFS_sugar_transport-like"/>
</dbReference>
<feature type="transmembrane region" description="Helical" evidence="6">
    <location>
        <begin position="52"/>
        <end position="70"/>
    </location>
</feature>
<reference evidence="8" key="1">
    <citation type="submission" date="2021-04" db="EMBL/GenBank/DDBJ databases">
        <authorList>
            <consortium name="Wellcome Sanger Institute Data Sharing"/>
        </authorList>
    </citation>
    <scope>NUCLEOTIDE SEQUENCE [LARGE SCALE GENOMIC DNA]</scope>
</reference>
<accession>A0A671Y8C8</accession>
<feature type="transmembrane region" description="Helical" evidence="6">
    <location>
        <begin position="251"/>
        <end position="271"/>
    </location>
</feature>
<sequence>MHDIFCMCVTAATEWIGVSKRSFGVCVTLLLGAVGQCILAGVIYLIRDWRLAQLTIASAYAVIVIYIWFIPESARWLLNRGRMEEAKQLMVKAAAINKRTVPASLLEEVSVKDTVNKEGIKTIFRSSLLTRYFFIVLLAWFSLNVSFYSLYLGMGNFGLSIFLIQLMYGAIEIPAILLNMWLLEVFGRRLLFIFTTLSGGLCSIVILAVSQGYPIALTALAVGARFFLIWSCSICGIFVQELFPTSVRQTATAFGNMSARAGGLVAPLLSILATYHWAIPTTVFSSLTLVSGVLGFLLPETRRKELPESADQAEGNRNVTSARKESVPYLTSTEL</sequence>
<proteinExistence type="predicted"/>
<feature type="transmembrane region" description="Helical" evidence="6">
    <location>
        <begin position="23"/>
        <end position="46"/>
    </location>
</feature>
<feature type="transmembrane region" description="Helical" evidence="6">
    <location>
        <begin position="190"/>
        <end position="209"/>
    </location>
</feature>
<feature type="transmembrane region" description="Helical" evidence="6">
    <location>
        <begin position="277"/>
        <end position="298"/>
    </location>
</feature>
<dbReference type="Ensembl" id="ENSSAUT00010062194.1">
    <property type="protein sequence ID" value="ENSSAUP00010059281.1"/>
    <property type="gene ID" value="ENSSAUG00010024098.1"/>
</dbReference>
<keyword evidence="4 6" id="KW-0472">Membrane</keyword>
<reference evidence="8" key="3">
    <citation type="submission" date="2025-09" db="UniProtKB">
        <authorList>
            <consortium name="Ensembl"/>
        </authorList>
    </citation>
    <scope>IDENTIFICATION</scope>
</reference>
<dbReference type="GO" id="GO:0016020">
    <property type="term" value="C:membrane"/>
    <property type="evidence" value="ECO:0007669"/>
    <property type="project" value="UniProtKB-SubCell"/>
</dbReference>
<evidence type="ECO:0000313" key="8">
    <source>
        <dbReference type="Ensembl" id="ENSSAUP00010059281.1"/>
    </source>
</evidence>
<feature type="transmembrane region" description="Helical" evidence="6">
    <location>
        <begin position="157"/>
        <end position="178"/>
    </location>
</feature>
<keyword evidence="9" id="KW-1185">Reference proteome</keyword>
<evidence type="ECO:0000256" key="6">
    <source>
        <dbReference type="SAM" id="Phobius"/>
    </source>
</evidence>
<organism evidence="8 9">
    <name type="scientific">Sparus aurata</name>
    <name type="common">Gilthead sea bream</name>
    <dbReference type="NCBI Taxonomy" id="8175"/>
    <lineage>
        <taxon>Eukaryota</taxon>
        <taxon>Metazoa</taxon>
        <taxon>Chordata</taxon>
        <taxon>Craniata</taxon>
        <taxon>Vertebrata</taxon>
        <taxon>Euteleostomi</taxon>
        <taxon>Actinopterygii</taxon>
        <taxon>Neopterygii</taxon>
        <taxon>Teleostei</taxon>
        <taxon>Neoteleostei</taxon>
        <taxon>Acanthomorphata</taxon>
        <taxon>Eupercaria</taxon>
        <taxon>Spariformes</taxon>
        <taxon>Sparidae</taxon>
        <taxon>Sparus</taxon>
    </lineage>
</organism>
<evidence type="ECO:0000256" key="1">
    <source>
        <dbReference type="ARBA" id="ARBA00004141"/>
    </source>
</evidence>
<dbReference type="PANTHER" id="PTHR24064">
    <property type="entry name" value="SOLUTE CARRIER FAMILY 22 MEMBER"/>
    <property type="match status" value="1"/>
</dbReference>
<evidence type="ECO:0000313" key="9">
    <source>
        <dbReference type="Proteomes" id="UP000472265"/>
    </source>
</evidence>
<feature type="region of interest" description="Disordered" evidence="5">
    <location>
        <begin position="307"/>
        <end position="335"/>
    </location>
</feature>
<feature type="transmembrane region" description="Helical" evidence="6">
    <location>
        <begin position="132"/>
        <end position="151"/>
    </location>
</feature>
<dbReference type="GO" id="GO:0022857">
    <property type="term" value="F:transmembrane transporter activity"/>
    <property type="evidence" value="ECO:0007669"/>
    <property type="project" value="InterPro"/>
</dbReference>
<feature type="domain" description="Major facilitator superfamily (MFS) profile" evidence="7">
    <location>
        <begin position="1"/>
        <end position="303"/>
    </location>
</feature>
<dbReference type="InterPro" id="IPR020846">
    <property type="entry name" value="MFS_dom"/>
</dbReference>
<dbReference type="SUPFAM" id="SSF103473">
    <property type="entry name" value="MFS general substrate transporter"/>
    <property type="match status" value="1"/>
</dbReference>
<dbReference type="Proteomes" id="UP000472265">
    <property type="component" value="Chromosome 21"/>
</dbReference>